<organism evidence="1 2">
    <name type="scientific">Nephila pilipes</name>
    <name type="common">Giant wood spider</name>
    <name type="synonym">Nephila maculata</name>
    <dbReference type="NCBI Taxonomy" id="299642"/>
    <lineage>
        <taxon>Eukaryota</taxon>
        <taxon>Metazoa</taxon>
        <taxon>Ecdysozoa</taxon>
        <taxon>Arthropoda</taxon>
        <taxon>Chelicerata</taxon>
        <taxon>Arachnida</taxon>
        <taxon>Araneae</taxon>
        <taxon>Araneomorphae</taxon>
        <taxon>Entelegynae</taxon>
        <taxon>Araneoidea</taxon>
        <taxon>Nephilidae</taxon>
        <taxon>Nephila</taxon>
    </lineage>
</organism>
<sequence length="116" mass="13462">MIRLYGPEVERFISPHYFWHSFLSGGLTLKHERTGAVEGCFCLTGLFRGSLVSPKHAGKLSCSEVDMRAHRVRLHQKTNRVLDSVMLNEPLELGKVYIYLMDLAIFTFMFRYESYL</sequence>
<dbReference type="EMBL" id="BMAW01056552">
    <property type="protein sequence ID" value="GFT06377.1"/>
    <property type="molecule type" value="Genomic_DNA"/>
</dbReference>
<dbReference type="AlphaFoldDB" id="A0A8X6NCP3"/>
<accession>A0A8X6NCP3</accession>
<evidence type="ECO:0000313" key="1">
    <source>
        <dbReference type="EMBL" id="GFT06377.1"/>
    </source>
</evidence>
<proteinExistence type="predicted"/>
<evidence type="ECO:0000313" key="2">
    <source>
        <dbReference type="Proteomes" id="UP000887013"/>
    </source>
</evidence>
<reference evidence="1" key="1">
    <citation type="submission" date="2020-08" db="EMBL/GenBank/DDBJ databases">
        <title>Multicomponent nature underlies the extraordinary mechanical properties of spider dragline silk.</title>
        <authorList>
            <person name="Kono N."/>
            <person name="Nakamura H."/>
            <person name="Mori M."/>
            <person name="Yoshida Y."/>
            <person name="Ohtoshi R."/>
            <person name="Malay A.D."/>
            <person name="Moran D.A.P."/>
            <person name="Tomita M."/>
            <person name="Numata K."/>
            <person name="Arakawa K."/>
        </authorList>
    </citation>
    <scope>NUCLEOTIDE SEQUENCE</scope>
</reference>
<dbReference type="Proteomes" id="UP000887013">
    <property type="component" value="Unassembled WGS sequence"/>
</dbReference>
<dbReference type="OrthoDB" id="10313391at2759"/>
<gene>
    <name evidence="1" type="ORF">NPIL_173811</name>
</gene>
<protein>
    <submittedName>
        <fullName evidence="1">Uncharacterized protein</fullName>
    </submittedName>
</protein>
<name>A0A8X6NCP3_NEPPI</name>
<comment type="caution">
    <text evidence="1">The sequence shown here is derived from an EMBL/GenBank/DDBJ whole genome shotgun (WGS) entry which is preliminary data.</text>
</comment>
<keyword evidence="2" id="KW-1185">Reference proteome</keyword>